<dbReference type="GO" id="GO:0005975">
    <property type="term" value="P:carbohydrate metabolic process"/>
    <property type="evidence" value="ECO:0007669"/>
    <property type="project" value="InterPro"/>
</dbReference>
<accession>A0A0U5GYV2</accession>
<name>A0A0U5GYV2_ASPCI</name>
<reference evidence="5" key="1">
    <citation type="journal article" date="2016" name="Genome Announc.">
        <title>Draft genome sequences of fungus Aspergillus calidoustus.</title>
        <authorList>
            <person name="Horn F."/>
            <person name="Linde J."/>
            <person name="Mattern D.J."/>
            <person name="Walther G."/>
            <person name="Guthke R."/>
            <person name="Scherlach K."/>
            <person name="Martin K."/>
            <person name="Brakhage A.A."/>
            <person name="Petzke L."/>
            <person name="Valiante V."/>
        </authorList>
    </citation>
    <scope>NUCLEOTIDE SEQUENCE [LARGE SCALE GENOMIC DNA]</scope>
    <source>
        <strain evidence="5">SF006504</strain>
    </source>
</reference>
<dbReference type="Proteomes" id="UP000054771">
    <property type="component" value="Unassembled WGS sequence"/>
</dbReference>
<gene>
    <name evidence="4" type="ORF">ASPCAL09645</name>
</gene>
<dbReference type="InterPro" id="IPR008928">
    <property type="entry name" value="6-hairpin_glycosidase_sf"/>
</dbReference>
<dbReference type="PANTHER" id="PTHR31084:SF18">
    <property type="entry name" value="GLYCOSYL HYDROLASE FAMILY 95 N-TERMINAL DOMAIN-CONTAINING PROTEIN"/>
    <property type="match status" value="1"/>
</dbReference>
<sequence>MSNAEDHTLWYRQPANLWQDALPIGNGRLGAMVRGTTNTDRLWMNEDSAWYGGPQQRINASAKQSLPKIRELLGEGRIHDAERLISRTFTAMPESVRHYEPLGDVFLNFGHGVDPKGPDVTDAGITVFNRQSPNVDVVENYTRKLDLRTGMVTVEYDFRRVRFKREYFASTVHEVVCVRLSASQRGALNFTMAISRGDDDDPNRRLNKTFDRLVHIPQGLLLGGSLGKDGVSFAMGTTVRIEGSGSLDEDGFDLAVSDADSALVFIAGETTFRHDDEQTAVHRRLEFAVSKSWECLVSSHQRRFSPLYGRVSLELPKDDTLSALPTDDRLHAVQKGGDDQGLVSLLFHYGRYLLISSSLQGLPANLQGIWNKDAMPIWGSKYTININTQMNYWPAEVTNLAETHTPLFDLLKRLKVRGEKTASEMYGCRGWVSHHNTDIWADTAPQDRVVTASYWNLGGAWLSLHLWDHYLFGLDRDFLREVFPIMKGAAEFFVDFLIEKNGLLVTSPSISAENSYFIPGTQDVTCITEGAAWDSQILRELFGAVIQAGEVLSEATDEFASVLPKLPEPQVGSQGQILEWQEEYEEPEPGHRHISHLWGLFPGTSIRGENLHNAAKITLERRLAGGGGHTGWSAAWILCLYARLQDAMGAQDILAKMMQHAILDNLFANHPPFQIDGNFGLVAGIAEMLLQSHEENVIRLLPCLPPKWDSRGTVRGLRARGCVTIDLAWKKGKLESARLLSTIDQDRTLRLETCTLLSGGPERVVNLRAGVPLELTGDW</sequence>
<dbReference type="AlphaFoldDB" id="A0A0U5GYV2"/>
<dbReference type="Gene3D" id="1.50.10.10">
    <property type="match status" value="1"/>
</dbReference>
<dbReference type="OrthoDB" id="2848340at2759"/>
<dbReference type="InterPro" id="IPR016518">
    <property type="entry name" value="Alpha-L-fucosidase"/>
</dbReference>
<evidence type="ECO:0000313" key="4">
    <source>
        <dbReference type="EMBL" id="CEL06468.1"/>
    </source>
</evidence>
<dbReference type="EMBL" id="CDMC01000008">
    <property type="protein sequence ID" value="CEL06468.1"/>
    <property type="molecule type" value="Genomic_DNA"/>
</dbReference>
<proteinExistence type="predicted"/>
<dbReference type="PANTHER" id="PTHR31084">
    <property type="entry name" value="ALPHA-L-FUCOSIDASE 2"/>
    <property type="match status" value="1"/>
</dbReference>
<feature type="domain" description="Glycosyl hydrolase family 95 N-terminal" evidence="1">
    <location>
        <begin position="9"/>
        <end position="274"/>
    </location>
</feature>
<evidence type="ECO:0000259" key="3">
    <source>
        <dbReference type="Pfam" id="PF22124"/>
    </source>
</evidence>
<feature type="domain" description="Alpha fucosidase A-like C-terminal" evidence="2">
    <location>
        <begin position="691"/>
        <end position="753"/>
    </location>
</feature>
<dbReference type="Pfam" id="PF14498">
    <property type="entry name" value="Glyco_hyd_65N_2"/>
    <property type="match status" value="1"/>
</dbReference>
<dbReference type="OMA" id="WANWYMG"/>
<dbReference type="Pfam" id="PF22124">
    <property type="entry name" value="Glyco_hydro_95_cat"/>
    <property type="match status" value="1"/>
</dbReference>
<keyword evidence="5" id="KW-1185">Reference proteome</keyword>
<dbReference type="PIRSF" id="PIRSF007663">
    <property type="entry name" value="UCP007663"/>
    <property type="match status" value="1"/>
</dbReference>
<dbReference type="InterPro" id="IPR027414">
    <property type="entry name" value="GH95_N_dom"/>
</dbReference>
<feature type="domain" description="Glycosyl hydrolase family 95 catalytic" evidence="3">
    <location>
        <begin position="293"/>
        <end position="689"/>
    </location>
</feature>
<dbReference type="Pfam" id="PF21307">
    <property type="entry name" value="Glyco_hydro_95_C"/>
    <property type="match status" value="1"/>
</dbReference>
<protein>
    <submittedName>
        <fullName evidence="4">Uncharacterized protein</fullName>
    </submittedName>
</protein>
<evidence type="ECO:0000313" key="5">
    <source>
        <dbReference type="Proteomes" id="UP000054771"/>
    </source>
</evidence>
<organism evidence="4 5">
    <name type="scientific">Aspergillus calidoustus</name>
    <dbReference type="NCBI Taxonomy" id="454130"/>
    <lineage>
        <taxon>Eukaryota</taxon>
        <taxon>Fungi</taxon>
        <taxon>Dikarya</taxon>
        <taxon>Ascomycota</taxon>
        <taxon>Pezizomycotina</taxon>
        <taxon>Eurotiomycetes</taxon>
        <taxon>Eurotiomycetidae</taxon>
        <taxon>Eurotiales</taxon>
        <taxon>Aspergillaceae</taxon>
        <taxon>Aspergillus</taxon>
        <taxon>Aspergillus subgen. Nidulantes</taxon>
    </lineage>
</organism>
<dbReference type="InterPro" id="IPR012341">
    <property type="entry name" value="6hp_glycosidase-like_sf"/>
</dbReference>
<dbReference type="InterPro" id="IPR054363">
    <property type="entry name" value="GH95_cat"/>
</dbReference>
<evidence type="ECO:0000259" key="1">
    <source>
        <dbReference type="Pfam" id="PF14498"/>
    </source>
</evidence>
<evidence type="ECO:0000259" key="2">
    <source>
        <dbReference type="Pfam" id="PF21307"/>
    </source>
</evidence>
<dbReference type="SUPFAM" id="SSF48208">
    <property type="entry name" value="Six-hairpin glycosidases"/>
    <property type="match status" value="1"/>
</dbReference>
<dbReference type="InterPro" id="IPR049053">
    <property type="entry name" value="AFCA-like_C"/>
</dbReference>
<dbReference type="GO" id="GO:0004560">
    <property type="term" value="F:alpha-L-fucosidase activity"/>
    <property type="evidence" value="ECO:0007669"/>
    <property type="project" value="InterPro"/>
</dbReference>